<name>B5Y964_COPPD</name>
<dbReference type="NCBIfam" id="TIGR00008">
    <property type="entry name" value="infA"/>
    <property type="match status" value="1"/>
</dbReference>
<dbReference type="Pfam" id="PF01176">
    <property type="entry name" value="eIF-1a"/>
    <property type="match status" value="1"/>
</dbReference>
<evidence type="ECO:0000259" key="6">
    <source>
        <dbReference type="PROSITE" id="PS50832"/>
    </source>
</evidence>
<evidence type="ECO:0000313" key="7">
    <source>
        <dbReference type="EMBL" id="ACI18139.1"/>
    </source>
</evidence>
<dbReference type="PROSITE" id="PS50832">
    <property type="entry name" value="S1_IF1_TYPE"/>
    <property type="match status" value="1"/>
</dbReference>
<dbReference type="InterPro" id="IPR006196">
    <property type="entry name" value="RNA-binding_domain_S1_IF1"/>
</dbReference>
<evidence type="ECO:0000256" key="5">
    <source>
        <dbReference type="NCBIfam" id="TIGR00008"/>
    </source>
</evidence>
<comment type="similarity">
    <text evidence="1 4">Belongs to the IF-1 family.</text>
</comment>
<evidence type="ECO:0000313" key="8">
    <source>
        <dbReference type="Proteomes" id="UP000001732"/>
    </source>
</evidence>
<gene>
    <name evidence="4 7" type="primary">infA</name>
    <name evidence="7" type="ordered locus">COPRO5265_0989</name>
</gene>
<dbReference type="FunFam" id="2.40.50.140:FF:000002">
    <property type="entry name" value="Translation initiation factor IF-1"/>
    <property type="match status" value="1"/>
</dbReference>
<dbReference type="RefSeq" id="WP_012544789.1">
    <property type="nucleotide sequence ID" value="NC_011295.1"/>
</dbReference>
<accession>B5Y964</accession>
<sequence length="73" mass="8241">MSSEKKDVIEVEGIVLEKLPNATFKVQLPGGKVITAYTSGKMRMNFIRILPGDKVKVEISTYDPDRGRIVYRL</sequence>
<keyword evidence="4" id="KW-0699">rRNA-binding</keyword>
<evidence type="ECO:0000256" key="1">
    <source>
        <dbReference type="ARBA" id="ARBA00010939"/>
    </source>
</evidence>
<proteinExistence type="inferred from homology"/>
<dbReference type="CDD" id="cd04451">
    <property type="entry name" value="S1_IF1"/>
    <property type="match status" value="1"/>
</dbReference>
<keyword evidence="8" id="KW-1185">Reference proteome</keyword>
<protein>
    <recommendedName>
        <fullName evidence="4 5">Translation initiation factor IF-1</fullName>
    </recommendedName>
</protein>
<dbReference type="InterPro" id="IPR004368">
    <property type="entry name" value="TIF_IF1"/>
</dbReference>
<dbReference type="InterPro" id="IPR012340">
    <property type="entry name" value="NA-bd_OB-fold"/>
</dbReference>
<keyword evidence="3 4" id="KW-0648">Protein biosynthesis</keyword>
<dbReference type="AlphaFoldDB" id="B5Y964"/>
<dbReference type="GO" id="GO:0005829">
    <property type="term" value="C:cytosol"/>
    <property type="evidence" value="ECO:0007669"/>
    <property type="project" value="TreeGrafter"/>
</dbReference>
<dbReference type="Proteomes" id="UP000001732">
    <property type="component" value="Chromosome"/>
</dbReference>
<comment type="function">
    <text evidence="4">One of the essential components for the initiation of protein synthesis. Stabilizes the binding of IF-2 and IF-3 on the 30S subunit to which N-formylmethionyl-tRNA(fMet) subsequently binds. Helps modulate mRNA selection, yielding the 30S pre-initiation complex (PIC). Upon addition of the 50S ribosomal subunit IF-1, IF-2 and IF-3 are released leaving the mature 70S translation initiation complex.</text>
</comment>
<feature type="domain" description="S1-like" evidence="6">
    <location>
        <begin position="1"/>
        <end position="73"/>
    </location>
</feature>
<dbReference type="GO" id="GO:0003743">
    <property type="term" value="F:translation initiation factor activity"/>
    <property type="evidence" value="ECO:0007669"/>
    <property type="project" value="UniProtKB-UniRule"/>
</dbReference>
<dbReference type="PANTHER" id="PTHR33370:SF1">
    <property type="entry name" value="TRANSLATION INITIATION FACTOR IF-1, CHLOROPLASTIC"/>
    <property type="match status" value="1"/>
</dbReference>
<keyword evidence="4" id="KW-0694">RNA-binding</keyword>
<organism evidence="7 8">
    <name type="scientific">Coprothermobacter proteolyticus (strain ATCC 35245 / DSM 5265 / OCM 4 / BT)</name>
    <dbReference type="NCBI Taxonomy" id="309798"/>
    <lineage>
        <taxon>Bacteria</taxon>
        <taxon>Pseudomonadati</taxon>
        <taxon>Coprothermobacterota</taxon>
        <taxon>Coprothermobacteria</taxon>
        <taxon>Coprothermobacterales</taxon>
        <taxon>Coprothermobacteraceae</taxon>
        <taxon>Coprothermobacter</taxon>
    </lineage>
</organism>
<comment type="subcellular location">
    <subcellularLocation>
        <location evidence="4">Cytoplasm</location>
    </subcellularLocation>
</comment>
<keyword evidence="2 4" id="KW-0396">Initiation factor</keyword>
<evidence type="ECO:0000256" key="3">
    <source>
        <dbReference type="ARBA" id="ARBA00022917"/>
    </source>
</evidence>
<dbReference type="HAMAP" id="MF_00075">
    <property type="entry name" value="IF_1"/>
    <property type="match status" value="1"/>
</dbReference>
<evidence type="ECO:0000256" key="4">
    <source>
        <dbReference type="HAMAP-Rule" id="MF_00075"/>
    </source>
</evidence>
<dbReference type="SUPFAM" id="SSF50249">
    <property type="entry name" value="Nucleic acid-binding proteins"/>
    <property type="match status" value="1"/>
</dbReference>
<dbReference type="PANTHER" id="PTHR33370">
    <property type="entry name" value="TRANSLATION INITIATION FACTOR IF-1, CHLOROPLASTIC"/>
    <property type="match status" value="1"/>
</dbReference>
<comment type="subunit">
    <text evidence="4">Component of the 30S ribosomal translation pre-initiation complex which assembles on the 30S ribosome in the order IF-2 and IF-3, IF-1 and N-formylmethionyl-tRNA(fMet); mRNA recruitment can occur at any time during PIC assembly.</text>
</comment>
<dbReference type="EMBL" id="CP001145">
    <property type="protein sequence ID" value="ACI18139.1"/>
    <property type="molecule type" value="Genomic_DNA"/>
</dbReference>
<reference evidence="8" key="1">
    <citation type="submission" date="2008-08" db="EMBL/GenBank/DDBJ databases">
        <title>The complete genome sequence of Coprothermobacter proteolyticus strain ATCC 5245 / DSM 5265 / BT.</title>
        <authorList>
            <person name="Dodson R.J."/>
            <person name="Durkin A.S."/>
            <person name="Wu M."/>
            <person name="Eisen J."/>
            <person name="Sutton G."/>
        </authorList>
    </citation>
    <scope>NUCLEOTIDE SEQUENCE [LARGE SCALE GENOMIC DNA]</scope>
    <source>
        <strain evidence="8">ATCC 35245 / DSM 5265 / OCM 4 / BT</strain>
    </source>
</reference>
<dbReference type="eggNOG" id="COG0361">
    <property type="taxonomic scope" value="Bacteria"/>
</dbReference>
<dbReference type="KEGG" id="cpo:COPRO5265_0989"/>
<evidence type="ECO:0000256" key="2">
    <source>
        <dbReference type="ARBA" id="ARBA00022540"/>
    </source>
</evidence>
<dbReference type="GO" id="GO:0043022">
    <property type="term" value="F:ribosome binding"/>
    <property type="evidence" value="ECO:0007669"/>
    <property type="project" value="UniProtKB-UniRule"/>
</dbReference>
<dbReference type="STRING" id="309798.COPRO5265_0989"/>
<dbReference type="Gene3D" id="2.40.50.140">
    <property type="entry name" value="Nucleic acid-binding proteins"/>
    <property type="match status" value="1"/>
</dbReference>
<dbReference type="GO" id="GO:0019843">
    <property type="term" value="F:rRNA binding"/>
    <property type="evidence" value="ECO:0007669"/>
    <property type="project" value="UniProtKB-UniRule"/>
</dbReference>
<dbReference type="OrthoDB" id="9803250at2"/>
<reference evidence="7 8" key="2">
    <citation type="journal article" date="2014" name="Genome Announc.">
        <title>Complete Genome Sequence of Coprothermobacter proteolyticus DSM 5265.</title>
        <authorList>
            <person name="Alexiev A."/>
            <person name="Coil D.A."/>
            <person name="Badger J.H."/>
            <person name="Enticknap J."/>
            <person name="Ward N."/>
            <person name="Robb F.T."/>
            <person name="Eisen J.A."/>
        </authorList>
    </citation>
    <scope>NUCLEOTIDE SEQUENCE [LARGE SCALE GENOMIC DNA]</scope>
    <source>
        <strain evidence="8">ATCC 35245 / DSM 5265 / OCM 4 / BT</strain>
    </source>
</reference>
<dbReference type="HOGENOM" id="CLU_151267_1_0_9"/>
<keyword evidence="4" id="KW-0963">Cytoplasm</keyword>